<accession>A0A6F8T733</accession>
<dbReference type="InterPro" id="IPR032806">
    <property type="entry name" value="YbfD_N"/>
</dbReference>
<keyword evidence="3" id="KW-1185">Reference proteome</keyword>
<dbReference type="Proteomes" id="UP000502894">
    <property type="component" value="Chromosome"/>
</dbReference>
<proteinExistence type="predicted"/>
<protein>
    <recommendedName>
        <fullName evidence="1">H repeat-associated protein N-terminal domain-containing protein</fullName>
    </recommendedName>
</protein>
<organism evidence="2 3">
    <name type="scientific">Legionella antarctica</name>
    <dbReference type="NCBI Taxonomy" id="2708020"/>
    <lineage>
        <taxon>Bacteria</taxon>
        <taxon>Pseudomonadati</taxon>
        <taxon>Pseudomonadota</taxon>
        <taxon>Gammaproteobacteria</taxon>
        <taxon>Legionellales</taxon>
        <taxon>Legionellaceae</taxon>
        <taxon>Legionella</taxon>
    </lineage>
</organism>
<evidence type="ECO:0000313" key="2">
    <source>
        <dbReference type="EMBL" id="BCA96269.1"/>
    </source>
</evidence>
<dbReference type="Pfam" id="PF13808">
    <property type="entry name" value="DDE_Tnp_1_assoc"/>
    <property type="match status" value="1"/>
</dbReference>
<gene>
    <name evidence="2" type="ORF">TUM19329_26300</name>
</gene>
<feature type="domain" description="H repeat-associated protein N-terminal" evidence="1">
    <location>
        <begin position="7"/>
        <end position="93"/>
    </location>
</feature>
<dbReference type="PANTHER" id="PTHR30298:SF0">
    <property type="entry name" value="PROTEIN YBFL-RELATED"/>
    <property type="match status" value="1"/>
</dbReference>
<reference evidence="2" key="1">
    <citation type="journal article" date="2020" name="Microbiol. Resour. Announc.">
        <title>Complete Genome Sequence of Novel Psychrotolerant Legionella Strain TUM19329, Isolated from Antarctic Lake Sediment.</title>
        <authorList>
            <person name="Shimada S."/>
            <person name="Nakai R."/>
            <person name="Aoki K."/>
            <person name="Shimoeda N."/>
            <person name="Ohno G."/>
            <person name="Miyazaki Y."/>
            <person name="Kudoh S."/>
            <person name="Imura S."/>
            <person name="Watanabe K."/>
            <person name="Ishii Y."/>
            <person name="Tateda K."/>
        </authorList>
    </citation>
    <scope>NUCLEOTIDE SEQUENCE [LARGE SCALE GENOMIC DNA]</scope>
    <source>
        <strain evidence="2">TUM19329</strain>
    </source>
</reference>
<dbReference type="NCBIfam" id="NF033564">
    <property type="entry name" value="transpos_ISAs1"/>
    <property type="match status" value="1"/>
</dbReference>
<evidence type="ECO:0000259" key="1">
    <source>
        <dbReference type="Pfam" id="PF13808"/>
    </source>
</evidence>
<evidence type="ECO:0000313" key="3">
    <source>
        <dbReference type="Proteomes" id="UP000502894"/>
    </source>
</evidence>
<dbReference type="AlphaFoldDB" id="A0A6F8T733"/>
<dbReference type="PANTHER" id="PTHR30298">
    <property type="entry name" value="H REPEAT-ASSOCIATED PREDICTED TRANSPOSASE"/>
    <property type="match status" value="1"/>
</dbReference>
<dbReference type="KEGG" id="lant:TUM19329_26300"/>
<sequence length="157" mass="17830">MKADLLSHFKALEDPRVDSTKRYPLIEIIFLIISASISGCEGWQSIRDFGLLKLEWLRQLLPYENGIPVDDTIARVMRKLNTKQFANCFTRWIQAVTKATDGDVIAIDGKTLRRSFNTADEKSAIHMVSAWRTANGVVLGQEKQLKKAMRSQPFQSC</sequence>
<name>A0A6F8T733_9GAMM</name>
<dbReference type="InterPro" id="IPR047647">
    <property type="entry name" value="ISAs1_transpos"/>
</dbReference>
<dbReference type="InterPro" id="IPR051698">
    <property type="entry name" value="Transposase_11-like"/>
</dbReference>
<dbReference type="EMBL" id="AP022839">
    <property type="protein sequence ID" value="BCA96269.1"/>
    <property type="molecule type" value="Genomic_DNA"/>
</dbReference>